<proteinExistence type="predicted"/>
<dbReference type="Gene3D" id="2.60.40.2130">
    <property type="entry name" value="F-spondin domain"/>
    <property type="match status" value="1"/>
</dbReference>
<dbReference type="AlphaFoldDB" id="A0A2H0R500"/>
<dbReference type="InterPro" id="IPR038678">
    <property type="entry name" value="Spondin_N_sf"/>
</dbReference>
<protein>
    <recommendedName>
        <fullName evidence="4">Spondin domain-containing protein</fullName>
    </recommendedName>
</protein>
<accession>A0A2H0R500</accession>
<feature type="region of interest" description="Disordered" evidence="1">
    <location>
        <begin position="162"/>
        <end position="188"/>
    </location>
</feature>
<dbReference type="Proteomes" id="UP000230232">
    <property type="component" value="Unassembled WGS sequence"/>
</dbReference>
<reference evidence="2 3" key="1">
    <citation type="submission" date="2017-09" db="EMBL/GenBank/DDBJ databases">
        <title>Depth-based differentiation of microbial function through sediment-hosted aquifers and enrichment of novel symbionts in the deep terrestrial subsurface.</title>
        <authorList>
            <person name="Probst A.J."/>
            <person name="Ladd B."/>
            <person name="Jarett J.K."/>
            <person name="Geller-Mcgrath D.E."/>
            <person name="Sieber C.M."/>
            <person name="Emerson J.B."/>
            <person name="Anantharaman K."/>
            <person name="Thomas B.C."/>
            <person name="Malmstrom R."/>
            <person name="Stieglmeier M."/>
            <person name="Klingl A."/>
            <person name="Woyke T."/>
            <person name="Ryan C.M."/>
            <person name="Banfield J.F."/>
        </authorList>
    </citation>
    <scope>NUCLEOTIDE SEQUENCE [LARGE SCALE GENOMIC DNA]</scope>
    <source>
        <strain evidence="2">CG10_big_fil_rev_8_21_14_0_10_46_23</strain>
    </source>
</reference>
<evidence type="ECO:0008006" key="4">
    <source>
        <dbReference type="Google" id="ProtNLM"/>
    </source>
</evidence>
<dbReference type="NCBIfam" id="NF038123">
    <property type="entry name" value="NF038123_dom"/>
    <property type="match status" value="1"/>
</dbReference>
<evidence type="ECO:0000313" key="3">
    <source>
        <dbReference type="Proteomes" id="UP000230232"/>
    </source>
</evidence>
<comment type="caution">
    <text evidence="2">The sequence shown here is derived from an EMBL/GenBank/DDBJ whole genome shotgun (WGS) entry which is preliminary data.</text>
</comment>
<name>A0A2H0R500_9BACT</name>
<sequence>MKKVLGIGIVIILAIIAFFALRNDPVVIIDDPENEPASYSVVVRNLSGSQPLSPGVFVVHDDSGVLDFEGRLSPVEFEPLAEIGVAGDLAGWLATQSGVRSVYLIDSPILPGQERTFIVENTGRYLSGTMMAVASNDGYALINSIDLEEGIFQARNYDNGTEENSALGSGAAGGQPVPGQPESIDMGTATNPQATVRVHDQLTEVILEIEITAVASPDEELN</sequence>
<evidence type="ECO:0000313" key="2">
    <source>
        <dbReference type="EMBL" id="PIR41583.1"/>
    </source>
</evidence>
<organism evidence="2 3">
    <name type="scientific">Candidatus Yanofskybacteria bacterium CG10_big_fil_rev_8_21_14_0_10_46_23</name>
    <dbReference type="NCBI Taxonomy" id="1975098"/>
    <lineage>
        <taxon>Bacteria</taxon>
        <taxon>Candidatus Yanofskyibacteriota</taxon>
    </lineage>
</organism>
<dbReference type="EMBL" id="PCXO01000004">
    <property type="protein sequence ID" value="PIR41583.1"/>
    <property type="molecule type" value="Genomic_DNA"/>
</dbReference>
<dbReference type="InterPro" id="IPR009465">
    <property type="entry name" value="Spondin_N"/>
</dbReference>
<evidence type="ECO:0000256" key="1">
    <source>
        <dbReference type="SAM" id="MobiDB-lite"/>
    </source>
</evidence>
<gene>
    <name evidence="2" type="ORF">COV31_00540</name>
</gene>